<dbReference type="Gene3D" id="3.20.20.70">
    <property type="entry name" value="Aldolase class I"/>
    <property type="match status" value="1"/>
</dbReference>
<dbReference type="GO" id="GO:0008299">
    <property type="term" value="P:isoprenoid biosynthetic process"/>
    <property type="evidence" value="ECO:0007669"/>
    <property type="project" value="InterPro"/>
</dbReference>
<dbReference type="PANTHER" id="PTHR43665">
    <property type="entry name" value="ISOPENTENYL-DIPHOSPHATE DELTA-ISOMERASE"/>
    <property type="match status" value="1"/>
</dbReference>
<protein>
    <submittedName>
        <fullName evidence="1">Uncharacterized protein</fullName>
    </submittedName>
</protein>
<comment type="caution">
    <text evidence="1">The sequence shown here is derived from an EMBL/GenBank/DDBJ whole genome shotgun (WGS) entry which is preliminary data.</text>
</comment>
<reference evidence="1" key="1">
    <citation type="journal article" date="2015" name="Nature">
        <title>Complex archaea that bridge the gap between prokaryotes and eukaryotes.</title>
        <authorList>
            <person name="Spang A."/>
            <person name="Saw J.H."/>
            <person name="Jorgensen S.L."/>
            <person name="Zaremba-Niedzwiedzka K."/>
            <person name="Martijn J."/>
            <person name="Lind A.E."/>
            <person name="van Eijk R."/>
            <person name="Schleper C."/>
            <person name="Guy L."/>
            <person name="Ettema T.J."/>
        </authorList>
    </citation>
    <scope>NUCLEOTIDE SEQUENCE</scope>
</reference>
<dbReference type="InterPro" id="IPR011179">
    <property type="entry name" value="IPdP_isomerase"/>
</dbReference>
<dbReference type="AlphaFoldDB" id="A0A0F9QF40"/>
<dbReference type="GO" id="GO:0010181">
    <property type="term" value="F:FMN binding"/>
    <property type="evidence" value="ECO:0007669"/>
    <property type="project" value="InterPro"/>
</dbReference>
<name>A0A0F9QF40_9ZZZZ</name>
<dbReference type="InterPro" id="IPR013785">
    <property type="entry name" value="Aldolase_TIM"/>
</dbReference>
<sequence>MPKPNQSRDIMDRKIEHLKIPLEYDVQHLKNYFNDIKLIHYPIPDIDFEEIDLTANFFNKKISAPICISAITGGHPVSKEINEILAKAAEQENIIMSVGSQRAGIEDPALLDSFQVTRKVAPNIPIIGNIGLGQVSSQDFELETFGDCIDMIQADIMAIHLNTLHELVQDKGDISSKLFRINFQKIRENYEIPIIAKEVGTGFNQHLAEILDKLGFDGFDVGGTGGTSFAAIESKRNNFNNQRYSRDPAEVFREWGIPTPISVIYVRNVSQKLIIATGGLRTGIDIARSIALGADIGGFAYSFLKSAWKDRKNKSITNTVKEIRTLKHELRSCLWLMNVNSLNNLKGKRDKYVILGDLYRWLHQ</sequence>
<dbReference type="PANTHER" id="PTHR43665:SF1">
    <property type="entry name" value="ISOPENTENYL-DIPHOSPHATE DELTA-ISOMERASE"/>
    <property type="match status" value="1"/>
</dbReference>
<dbReference type="HAMAP" id="MF_00354">
    <property type="entry name" value="Idi_2"/>
    <property type="match status" value="1"/>
</dbReference>
<accession>A0A0F9QF40</accession>
<gene>
    <name evidence="1" type="ORF">LCGC14_0726260</name>
</gene>
<dbReference type="CDD" id="cd02811">
    <property type="entry name" value="IDI-2_FMN"/>
    <property type="match status" value="1"/>
</dbReference>
<dbReference type="NCBIfam" id="TIGR02151">
    <property type="entry name" value="IPP_isom_2"/>
    <property type="match status" value="1"/>
</dbReference>
<dbReference type="GO" id="GO:0004452">
    <property type="term" value="F:isopentenyl-diphosphate delta-isomerase activity"/>
    <property type="evidence" value="ECO:0007669"/>
    <property type="project" value="InterPro"/>
</dbReference>
<evidence type="ECO:0000313" key="1">
    <source>
        <dbReference type="EMBL" id="KKN41144.1"/>
    </source>
</evidence>
<dbReference type="PIRSF" id="PIRSF003314">
    <property type="entry name" value="IPP_isomerase"/>
    <property type="match status" value="1"/>
</dbReference>
<dbReference type="SUPFAM" id="SSF51395">
    <property type="entry name" value="FMN-linked oxidoreductases"/>
    <property type="match status" value="1"/>
</dbReference>
<proteinExistence type="inferred from homology"/>
<dbReference type="EMBL" id="LAZR01001666">
    <property type="protein sequence ID" value="KKN41144.1"/>
    <property type="molecule type" value="Genomic_DNA"/>
</dbReference>
<organism evidence="1">
    <name type="scientific">marine sediment metagenome</name>
    <dbReference type="NCBI Taxonomy" id="412755"/>
    <lineage>
        <taxon>unclassified sequences</taxon>
        <taxon>metagenomes</taxon>
        <taxon>ecological metagenomes</taxon>
    </lineage>
</organism>